<accession>A0A1Y5TZN2</accession>
<evidence type="ECO:0000256" key="2">
    <source>
        <dbReference type="ARBA" id="ARBA00022741"/>
    </source>
</evidence>
<dbReference type="GO" id="GO:0005524">
    <property type="term" value="F:ATP binding"/>
    <property type="evidence" value="ECO:0007669"/>
    <property type="project" value="UniProtKB-KW"/>
</dbReference>
<dbReference type="SUPFAM" id="SSF52540">
    <property type="entry name" value="P-loop containing nucleoside triphosphate hydrolases"/>
    <property type="match status" value="1"/>
</dbReference>
<protein>
    <submittedName>
        <fullName evidence="5">Putative HMP/thiamine import ATP-binding protein YkoD</fullName>
        <ecNumber evidence="5">3.6.3.-</ecNumber>
    </submittedName>
</protein>
<keyword evidence="1" id="KW-0813">Transport</keyword>
<keyword evidence="2" id="KW-0547">Nucleotide-binding</keyword>
<dbReference type="CDD" id="cd03225">
    <property type="entry name" value="ABC_cobalt_CbiO_domain1"/>
    <property type="match status" value="1"/>
</dbReference>
<organism evidence="5 6">
    <name type="scientific">Roseisalinus antarcticus</name>
    <dbReference type="NCBI Taxonomy" id="254357"/>
    <lineage>
        <taxon>Bacteria</taxon>
        <taxon>Pseudomonadati</taxon>
        <taxon>Pseudomonadota</taxon>
        <taxon>Alphaproteobacteria</taxon>
        <taxon>Rhodobacterales</taxon>
        <taxon>Roseobacteraceae</taxon>
        <taxon>Roseisalinus</taxon>
    </lineage>
</organism>
<dbReference type="InterPro" id="IPR015856">
    <property type="entry name" value="ABC_transpr_CbiO/EcfA_su"/>
</dbReference>
<keyword evidence="5" id="KW-0378">Hydrolase</keyword>
<feature type="domain" description="ABC transporter" evidence="4">
    <location>
        <begin position="109"/>
        <end position="321"/>
    </location>
</feature>
<keyword evidence="3 5" id="KW-0067">ATP-binding</keyword>
<keyword evidence="6" id="KW-1185">Reference proteome</keyword>
<dbReference type="InterPro" id="IPR050095">
    <property type="entry name" value="ECF_ABC_transporter_ATP-bd"/>
</dbReference>
<evidence type="ECO:0000313" key="5">
    <source>
        <dbReference type="EMBL" id="SLN77600.1"/>
    </source>
</evidence>
<dbReference type="PANTHER" id="PTHR43553">
    <property type="entry name" value="HEAVY METAL TRANSPORTER"/>
    <property type="match status" value="1"/>
</dbReference>
<evidence type="ECO:0000259" key="4">
    <source>
        <dbReference type="PROSITE" id="PS50893"/>
    </source>
</evidence>
<dbReference type="PROSITE" id="PS00211">
    <property type="entry name" value="ABC_TRANSPORTER_1"/>
    <property type="match status" value="1"/>
</dbReference>
<dbReference type="GO" id="GO:0016887">
    <property type="term" value="F:ATP hydrolysis activity"/>
    <property type="evidence" value="ECO:0007669"/>
    <property type="project" value="InterPro"/>
</dbReference>
<evidence type="ECO:0000256" key="1">
    <source>
        <dbReference type="ARBA" id="ARBA00022448"/>
    </source>
</evidence>
<dbReference type="InterPro" id="IPR027417">
    <property type="entry name" value="P-loop_NTPase"/>
</dbReference>
<dbReference type="SMART" id="SM00382">
    <property type="entry name" value="AAA"/>
    <property type="match status" value="1"/>
</dbReference>
<evidence type="ECO:0000313" key="6">
    <source>
        <dbReference type="Proteomes" id="UP000193900"/>
    </source>
</evidence>
<dbReference type="Proteomes" id="UP000193900">
    <property type="component" value="Unassembled WGS sequence"/>
</dbReference>
<dbReference type="EC" id="3.6.3.-" evidence="5"/>
<dbReference type="InterPro" id="IPR003439">
    <property type="entry name" value="ABC_transporter-like_ATP-bd"/>
</dbReference>
<sequence length="337" mass="36150">MIVDHRSGRILQLIDRIVVLDPEGQILAEGNPDDVFHAHGDRMEALGIWTPLASRLVRKLARAGIGLPHCLTIHELCRALDSHGHRAKAARVLECTFQPRALSLATPVVRLCRVDCAPLFGPVVLRDVSLQMNRGEVLGILGANGAGKTTLSQCLAGLVRPARGMRDGPLGAIAFQNPEAHFTQATVLAEVQKAGTAAGKDLAHLADWGLEEQADQHPFTLSYGQKRRLALAILTATDRWPVLVLDEPTSGLDQRGADTIARHIARLAQAGRAIAVVTHDMDFAFTVCDRVVVLAEGGAVSSGPARTVLRDEATITRAGLALPTVSPLLDWLEHKGC</sequence>
<gene>
    <name evidence="5" type="primary">ykoD</name>
    <name evidence="5" type="ORF">ROA7023_04446</name>
</gene>
<name>A0A1Y5TZN2_9RHOB</name>
<dbReference type="PROSITE" id="PS50893">
    <property type="entry name" value="ABC_TRANSPORTER_2"/>
    <property type="match status" value="1"/>
</dbReference>
<dbReference type="GO" id="GO:0042626">
    <property type="term" value="F:ATPase-coupled transmembrane transporter activity"/>
    <property type="evidence" value="ECO:0007669"/>
    <property type="project" value="TreeGrafter"/>
</dbReference>
<proteinExistence type="predicted"/>
<dbReference type="InterPro" id="IPR003593">
    <property type="entry name" value="AAA+_ATPase"/>
</dbReference>
<dbReference type="GO" id="GO:0043190">
    <property type="term" value="C:ATP-binding cassette (ABC) transporter complex"/>
    <property type="evidence" value="ECO:0007669"/>
    <property type="project" value="TreeGrafter"/>
</dbReference>
<reference evidence="5 6" key="1">
    <citation type="submission" date="2017-03" db="EMBL/GenBank/DDBJ databases">
        <authorList>
            <person name="Afonso C.L."/>
            <person name="Miller P.J."/>
            <person name="Scott M.A."/>
            <person name="Spackman E."/>
            <person name="Goraichik I."/>
            <person name="Dimitrov K.M."/>
            <person name="Suarez D.L."/>
            <person name="Swayne D.E."/>
        </authorList>
    </citation>
    <scope>NUCLEOTIDE SEQUENCE [LARGE SCALE GENOMIC DNA]</scope>
    <source>
        <strain evidence="5 6">CECT 7023</strain>
    </source>
</reference>
<dbReference type="InterPro" id="IPR017871">
    <property type="entry name" value="ABC_transporter-like_CS"/>
</dbReference>
<dbReference type="AlphaFoldDB" id="A0A1Y5TZN2"/>
<dbReference type="EMBL" id="FWFZ01000057">
    <property type="protein sequence ID" value="SLN77600.1"/>
    <property type="molecule type" value="Genomic_DNA"/>
</dbReference>
<evidence type="ECO:0000256" key="3">
    <source>
        <dbReference type="ARBA" id="ARBA00022840"/>
    </source>
</evidence>
<dbReference type="Gene3D" id="3.40.50.300">
    <property type="entry name" value="P-loop containing nucleotide triphosphate hydrolases"/>
    <property type="match status" value="1"/>
</dbReference>
<dbReference type="Pfam" id="PF00005">
    <property type="entry name" value="ABC_tran"/>
    <property type="match status" value="1"/>
</dbReference>